<organism evidence="1">
    <name type="scientific">Pseudomonas fluorescens (strain SBW25)</name>
    <dbReference type="NCBI Taxonomy" id="216595"/>
    <lineage>
        <taxon>Bacteria</taxon>
        <taxon>Pseudomonadati</taxon>
        <taxon>Pseudomonadota</taxon>
        <taxon>Gammaproteobacteria</taxon>
        <taxon>Pseudomonadales</taxon>
        <taxon>Pseudomonadaceae</taxon>
        <taxon>Pseudomonas</taxon>
    </lineage>
</organism>
<dbReference type="AlphaFoldDB" id="A0A0G4E5V9"/>
<reference evidence="1" key="1">
    <citation type="submission" date="2014-12" db="EMBL/GenBank/DDBJ databases">
        <authorList>
            <person name="Hall J."/>
        </authorList>
    </citation>
    <scope>NUCLEOTIDE SEQUENCE [LARGE SCALE GENOMIC DNA]</scope>
    <source>
        <strain evidence="1">SBW25</strain>
        <plasmid evidence="1">pQBR57</plasmid>
    </source>
</reference>
<name>A0A0G4E5V9_PSEFS</name>
<protein>
    <submittedName>
        <fullName evidence="1">Uncharacterized protein</fullName>
    </submittedName>
</protein>
<accession>A0A0G4E5V9</accession>
<proteinExistence type="predicted"/>
<gene>
    <name evidence="1" type="ORF">PQBR57_0409</name>
</gene>
<sequence length="68" mass="7398">MVERVCRPLVLCALGRHVYQTLVNIAGKSTADDVARFCVAGQAPSRAELESLLKRSDRLAGRELGSEI</sequence>
<dbReference type="EMBL" id="LN713926">
    <property type="protein sequence ID" value="CEK42362.1"/>
    <property type="molecule type" value="Genomic_DNA"/>
</dbReference>
<keyword evidence="1" id="KW-0614">Plasmid</keyword>
<reference evidence="1" key="2">
    <citation type="submission" date="2015-06" db="EMBL/GenBank/DDBJ databases">
        <title>Environmentally co-occuring mercury resistance plasmids are genetically and phenotypically diverse and confer variable context-dependent fitness effects.</title>
        <authorList>
            <person name="Hall J.P.J."/>
            <person name="Harrison E."/>
            <person name="Lilley A.K."/>
            <person name="Paterson S."/>
            <person name="Spiers A.J."/>
            <person name="Brockhurst M.A."/>
        </authorList>
    </citation>
    <scope>NUCLEOTIDE SEQUENCE [LARGE SCALE GENOMIC DNA]</scope>
    <source>
        <strain evidence="1">SBW25</strain>
        <plasmid evidence="1">pQBR57</plasmid>
    </source>
</reference>
<evidence type="ECO:0000313" key="1">
    <source>
        <dbReference type="EMBL" id="CEK42362.1"/>
    </source>
</evidence>
<geneLocation type="plasmid" evidence="1">
    <name>pQBR57</name>
</geneLocation>